<proteinExistence type="predicted"/>
<dbReference type="Proteomes" id="UP000321301">
    <property type="component" value="Unassembled WGS sequence"/>
</dbReference>
<comment type="caution">
    <text evidence="1">The sequence shown here is derived from an EMBL/GenBank/DDBJ whole genome shotgun (WGS) entry which is preliminary data.</text>
</comment>
<evidence type="ECO:0000313" key="1">
    <source>
        <dbReference type="EMBL" id="GEO21339.1"/>
    </source>
</evidence>
<dbReference type="InterPro" id="IPR036249">
    <property type="entry name" value="Thioredoxin-like_sf"/>
</dbReference>
<dbReference type="NCBIfam" id="TIGR04019">
    <property type="entry name" value="B_thiol_YtxJ"/>
    <property type="match status" value="1"/>
</dbReference>
<protein>
    <submittedName>
        <fullName evidence="1">Thioredoxin family protein</fullName>
    </submittedName>
</protein>
<dbReference type="RefSeq" id="WP_020893888.1">
    <property type="nucleotide sequence ID" value="NZ_BJYV01000006.1"/>
</dbReference>
<sequence>MSWIKLEDVAQLNKIKEESNEKPVVIFKHSTSCSISGMAWNRVQRNWKAADSDKFTPYYLDLLANRALSSAIADEFGVTHASPQVIVVKDGKAVYNNSHMGINYNEIVSLEV</sequence>
<accession>A0A512CAW2</accession>
<gene>
    <name evidence="1" type="primary">ytxJ</name>
    <name evidence="1" type="ORF">CQA01_18730</name>
</gene>
<dbReference type="AlphaFoldDB" id="A0A512CAW2"/>
<dbReference type="Gene3D" id="3.40.30.10">
    <property type="entry name" value="Glutaredoxin"/>
    <property type="match status" value="1"/>
</dbReference>
<evidence type="ECO:0000313" key="2">
    <source>
        <dbReference type="Proteomes" id="UP000321301"/>
    </source>
</evidence>
<keyword evidence="2" id="KW-1185">Reference proteome</keyword>
<dbReference type="InterPro" id="IPR022551">
    <property type="entry name" value="BrxC"/>
</dbReference>
<name>A0A512CAW2_9BACT</name>
<dbReference type="Pfam" id="PF11009">
    <property type="entry name" value="BrxC"/>
    <property type="match status" value="1"/>
</dbReference>
<dbReference type="EMBL" id="BJYV01000006">
    <property type="protein sequence ID" value="GEO21339.1"/>
    <property type="molecule type" value="Genomic_DNA"/>
</dbReference>
<organism evidence="1 2">
    <name type="scientific">Cyclobacterium qasimii</name>
    <dbReference type="NCBI Taxonomy" id="1350429"/>
    <lineage>
        <taxon>Bacteria</taxon>
        <taxon>Pseudomonadati</taxon>
        <taxon>Bacteroidota</taxon>
        <taxon>Cytophagia</taxon>
        <taxon>Cytophagales</taxon>
        <taxon>Cyclobacteriaceae</taxon>
        <taxon>Cyclobacterium</taxon>
    </lineage>
</organism>
<reference evidence="1 2" key="1">
    <citation type="submission" date="2019-07" db="EMBL/GenBank/DDBJ databases">
        <title>Whole genome shotgun sequence of Cyclobacterium qasimii NBRC 106168.</title>
        <authorList>
            <person name="Hosoyama A."/>
            <person name="Uohara A."/>
            <person name="Ohji S."/>
            <person name="Ichikawa N."/>
        </authorList>
    </citation>
    <scope>NUCLEOTIDE SEQUENCE [LARGE SCALE GENOMIC DNA]</scope>
    <source>
        <strain evidence="1 2">NBRC 106168</strain>
    </source>
</reference>
<dbReference type="SUPFAM" id="SSF52833">
    <property type="entry name" value="Thioredoxin-like"/>
    <property type="match status" value="1"/>
</dbReference>